<evidence type="ECO:0000256" key="1">
    <source>
        <dbReference type="ARBA" id="ARBA00023002"/>
    </source>
</evidence>
<accession>A0A2W5SMC4</accession>
<dbReference type="InterPro" id="IPR050982">
    <property type="entry name" value="Auxin_biosynth/cation_transpt"/>
</dbReference>
<name>A0A2W5SMC4_CERSP</name>
<dbReference type="GO" id="GO:0050660">
    <property type="term" value="F:flavin adenine dinucleotide binding"/>
    <property type="evidence" value="ECO:0007669"/>
    <property type="project" value="TreeGrafter"/>
</dbReference>
<dbReference type="EMBL" id="QFQS01000001">
    <property type="protein sequence ID" value="PZR00755.1"/>
    <property type="molecule type" value="Genomic_DNA"/>
</dbReference>
<dbReference type="InterPro" id="IPR036188">
    <property type="entry name" value="FAD/NAD-bd_sf"/>
</dbReference>
<dbReference type="AlphaFoldDB" id="A0A2W5SMC4"/>
<dbReference type="Proteomes" id="UP000248975">
    <property type="component" value="Unassembled WGS sequence"/>
</dbReference>
<evidence type="ECO:0000313" key="3">
    <source>
        <dbReference type="Proteomes" id="UP000248975"/>
    </source>
</evidence>
<reference evidence="2 3" key="1">
    <citation type="submission" date="2017-08" db="EMBL/GenBank/DDBJ databases">
        <title>Infants hospitalized years apart are colonized by the same room-sourced microbial strains.</title>
        <authorList>
            <person name="Brooks B."/>
            <person name="Olm M.R."/>
            <person name="Firek B.A."/>
            <person name="Baker R."/>
            <person name="Thomas B.C."/>
            <person name="Morowitz M.J."/>
            <person name="Banfield J.F."/>
        </authorList>
    </citation>
    <scope>NUCLEOTIDE SEQUENCE [LARGE SCALE GENOMIC DNA]</scope>
    <source>
        <strain evidence="2">S2_003_000_R2_11</strain>
    </source>
</reference>
<dbReference type="GO" id="GO:0004497">
    <property type="term" value="F:monooxygenase activity"/>
    <property type="evidence" value="ECO:0007669"/>
    <property type="project" value="TreeGrafter"/>
</dbReference>
<comment type="caution">
    <text evidence="2">The sequence shown here is derived from an EMBL/GenBank/DDBJ whole genome shotgun (WGS) entry which is preliminary data.</text>
</comment>
<organism evidence="2 3">
    <name type="scientific">Cereibacter sphaeroides</name>
    <name type="common">Rhodobacter sphaeroides</name>
    <dbReference type="NCBI Taxonomy" id="1063"/>
    <lineage>
        <taxon>Bacteria</taxon>
        <taxon>Pseudomonadati</taxon>
        <taxon>Pseudomonadota</taxon>
        <taxon>Alphaproteobacteria</taxon>
        <taxon>Rhodobacterales</taxon>
        <taxon>Paracoccaceae</taxon>
        <taxon>Cereibacter</taxon>
    </lineage>
</organism>
<dbReference type="PANTHER" id="PTHR43539:SF78">
    <property type="entry name" value="FLAVIN-CONTAINING MONOOXYGENASE"/>
    <property type="match status" value="1"/>
</dbReference>
<dbReference type="Gene3D" id="3.50.50.60">
    <property type="entry name" value="FAD/NAD(P)-binding domain"/>
    <property type="match status" value="2"/>
</dbReference>
<dbReference type="Pfam" id="PF13738">
    <property type="entry name" value="Pyr_redox_3"/>
    <property type="match status" value="1"/>
</dbReference>
<evidence type="ECO:0000313" key="2">
    <source>
        <dbReference type="EMBL" id="PZR00755.1"/>
    </source>
</evidence>
<protein>
    <submittedName>
        <fullName evidence="2">FAD-dependent oxidoreductase</fullName>
    </submittedName>
</protein>
<dbReference type="PRINTS" id="PR00469">
    <property type="entry name" value="PNDRDTASEII"/>
</dbReference>
<sequence length="406" mass="44441">MAEHHDTVIVGGGQAALAMSYHLSRRNLAHVILERHRLAERWRSERWDSLMFQMPNWWVSLPGMVFPGDEPDGFASRTEILKFIEDYAAWIAAPVRARIEVQTLRAAPEGFALETTEGAMTARQVVIATGAYHRSLIPDYAAAIPADVHQIDAASYRRPDALPEGAVLVVGSAASGSQIAEDLLRAGRRVYLSLGRHRAVPRRYRSRDLIWWLERLGRFDVTIDSLPGAAPPSRAVFTGAGGGHDLSPWLLGLAGVTLMGRIGGCRNGTLLVQRDANIRLAEADAALREFTAAADALAEQMDEPLEPAPPAPPPFETIAETDSLRLKDAGIGVVIWAIGYGHDFRWVQLPLFDGTGAPVHRRGVADWPGVYFLGLYWMHTFGSSTLPHVGRDAEFLADIIARRAAA</sequence>
<proteinExistence type="predicted"/>
<dbReference type="PANTHER" id="PTHR43539">
    <property type="entry name" value="FLAVIN-BINDING MONOOXYGENASE-LIKE PROTEIN (AFU_ORTHOLOGUE AFUA_4G09220)"/>
    <property type="match status" value="1"/>
</dbReference>
<keyword evidence="1" id="KW-0560">Oxidoreductase</keyword>
<dbReference type="SUPFAM" id="SSF51905">
    <property type="entry name" value="FAD/NAD(P)-binding domain"/>
    <property type="match status" value="1"/>
</dbReference>
<gene>
    <name evidence="2" type="ORF">DI533_09560</name>
</gene>